<name>A0A6I4WLG4_9ACTN</name>
<dbReference type="EMBL" id="WUTW01000008">
    <property type="protein sequence ID" value="MXQ67794.1"/>
    <property type="molecule type" value="Genomic_DNA"/>
</dbReference>
<dbReference type="AlphaFoldDB" id="A0A6I4WLG4"/>
<evidence type="ECO:0000313" key="1">
    <source>
        <dbReference type="EMBL" id="MXQ67794.1"/>
    </source>
</evidence>
<dbReference type="Pfam" id="PF12982">
    <property type="entry name" value="DUF3866"/>
    <property type="match status" value="1"/>
</dbReference>
<accession>A0A6I4WLG4</accession>
<keyword evidence="2" id="KW-1185">Reference proteome</keyword>
<organism evidence="1 2">
    <name type="scientific">Actinomadura rayongensis</name>
    <dbReference type="NCBI Taxonomy" id="1429076"/>
    <lineage>
        <taxon>Bacteria</taxon>
        <taxon>Bacillati</taxon>
        <taxon>Actinomycetota</taxon>
        <taxon>Actinomycetes</taxon>
        <taxon>Streptosporangiales</taxon>
        <taxon>Thermomonosporaceae</taxon>
        <taxon>Actinomadura</taxon>
    </lineage>
</organism>
<proteinExistence type="predicted"/>
<evidence type="ECO:0000313" key="2">
    <source>
        <dbReference type="Proteomes" id="UP000431901"/>
    </source>
</evidence>
<dbReference type="InterPro" id="IPR024479">
    <property type="entry name" value="DUF3866"/>
</dbReference>
<gene>
    <name evidence="1" type="ORF">GQ466_27620</name>
</gene>
<dbReference type="RefSeq" id="WP_161105968.1">
    <property type="nucleotide sequence ID" value="NZ_JBHLYI010000011.1"/>
</dbReference>
<dbReference type="OrthoDB" id="3401376at2"/>
<protein>
    <submittedName>
        <fullName evidence="1">DUF3866 family protein</fullName>
    </submittedName>
</protein>
<sequence length="359" mass="36783">MIRWRKGTVEGVRREWPGAIELDVAVGGDGACRALAYPALVGRPEPGDTVLLNTTALAMGLGTGGYAIVVALPDRLPPDPDGPGHLVKARYTPLQATLLGADEQDSPHHEVLRDADSLGGLPVIVADLHSALPPILAGLLADRPGTRVVYVMPDGGALPAWFSMSIGQLKGAGALAATVTTGQAFGGDLEAVTVHTGLLAARLVLGAEVVVVAQGPGNLGTGTKWGFSGVSAGEAVNAAAVLSGRPVASLRVSEGDLRERHVGVSHHSLTAYGRVALARADVPVPELGGTFGTRVAADAAALGDRHALVPVGVEGLEDALRAAEKEWGVRMSTMGRRLDQDLPYFLTAAAAGRHAASLL</sequence>
<dbReference type="Proteomes" id="UP000431901">
    <property type="component" value="Unassembled WGS sequence"/>
</dbReference>
<reference evidence="1 2" key="1">
    <citation type="submission" date="2019-12" db="EMBL/GenBank/DDBJ databases">
        <title>Nocardia macrotermitis sp. nov. and Nocardia aurantia sp. nov., isolated from the gut of the fungus growing-termite Macrotermes natalensis.</title>
        <authorList>
            <person name="Christine B."/>
            <person name="Rene B."/>
        </authorList>
    </citation>
    <scope>NUCLEOTIDE SEQUENCE [LARGE SCALE GENOMIC DNA]</scope>
    <source>
        <strain evidence="1 2">DSM 102126</strain>
    </source>
</reference>
<comment type="caution">
    <text evidence="1">The sequence shown here is derived from an EMBL/GenBank/DDBJ whole genome shotgun (WGS) entry which is preliminary data.</text>
</comment>